<name>A0ABU4JXM7_9CLOT</name>
<gene>
    <name evidence="1" type="ORF">P8V03_16100</name>
</gene>
<protein>
    <submittedName>
        <fullName evidence="1">YjfB family protein</fullName>
    </submittedName>
</protein>
<comment type="caution">
    <text evidence="1">The sequence shown here is derived from an EMBL/GenBank/DDBJ whole genome shotgun (WGS) entry which is preliminary data.</text>
</comment>
<evidence type="ECO:0000313" key="2">
    <source>
        <dbReference type="Proteomes" id="UP001281656"/>
    </source>
</evidence>
<reference evidence="1 2" key="1">
    <citation type="submission" date="2023-04" db="EMBL/GenBank/DDBJ databases">
        <title>Clostridium tannerae sp. nov., isolated from the fecal material of an alpaca.</title>
        <authorList>
            <person name="Miller S."/>
            <person name="Hendry M."/>
            <person name="King J."/>
            <person name="Sankaranarayanan K."/>
            <person name="Lawson P.A."/>
        </authorList>
    </citation>
    <scope>NUCLEOTIDE SEQUENCE [LARGE SCALE GENOMIC DNA]</scope>
    <source>
        <strain evidence="1 2">A1-XYC3</strain>
    </source>
</reference>
<accession>A0ABU4JXM7</accession>
<organism evidence="1 2">
    <name type="scientific">Clostridium tanneri</name>
    <dbReference type="NCBI Taxonomy" id="3037988"/>
    <lineage>
        <taxon>Bacteria</taxon>
        <taxon>Bacillati</taxon>
        <taxon>Bacillota</taxon>
        <taxon>Clostridia</taxon>
        <taxon>Eubacteriales</taxon>
        <taxon>Clostridiaceae</taxon>
        <taxon>Clostridium</taxon>
    </lineage>
</organism>
<proteinExistence type="predicted"/>
<evidence type="ECO:0000313" key="1">
    <source>
        <dbReference type="EMBL" id="MDW8802671.1"/>
    </source>
</evidence>
<dbReference type="Pfam" id="PF14070">
    <property type="entry name" value="YjfB_motility"/>
    <property type="match status" value="1"/>
</dbReference>
<dbReference type="EMBL" id="JARUJP010000025">
    <property type="protein sequence ID" value="MDW8802671.1"/>
    <property type="molecule type" value="Genomic_DNA"/>
</dbReference>
<dbReference type="Proteomes" id="UP001281656">
    <property type="component" value="Unassembled WGS sequence"/>
</dbReference>
<sequence>MDIAGLSAVMSQSKVMEQASLSVMKLAMNSGKETAAAMTEMLEKAASPNLGNHIDTRV</sequence>
<dbReference type="RefSeq" id="WP_318798966.1">
    <property type="nucleotide sequence ID" value="NZ_JARUJP010000025.1"/>
</dbReference>
<keyword evidence="2" id="KW-1185">Reference proteome</keyword>
<dbReference type="InterPro" id="IPR025906">
    <property type="entry name" value="YjfB_motility"/>
</dbReference>